<evidence type="ECO:0000313" key="1">
    <source>
        <dbReference type="EMBL" id="PSB02104.1"/>
    </source>
</evidence>
<protein>
    <submittedName>
        <fullName evidence="1">Uncharacterized protein</fullName>
    </submittedName>
</protein>
<keyword evidence="2" id="KW-1185">Reference proteome</keyword>
<name>A0A2T1C1M6_9CYAN</name>
<dbReference type="AlphaFoldDB" id="A0A2T1C1M6"/>
<dbReference type="EMBL" id="PVWJ01000073">
    <property type="protein sequence ID" value="PSB02104.1"/>
    <property type="molecule type" value="Genomic_DNA"/>
</dbReference>
<gene>
    <name evidence="1" type="ORF">C7B64_14860</name>
</gene>
<evidence type="ECO:0000313" key="2">
    <source>
        <dbReference type="Proteomes" id="UP000238762"/>
    </source>
</evidence>
<organism evidence="1 2">
    <name type="scientific">Merismopedia glauca CCAP 1448/3</name>
    <dbReference type="NCBI Taxonomy" id="1296344"/>
    <lineage>
        <taxon>Bacteria</taxon>
        <taxon>Bacillati</taxon>
        <taxon>Cyanobacteriota</taxon>
        <taxon>Cyanophyceae</taxon>
        <taxon>Synechococcales</taxon>
        <taxon>Merismopediaceae</taxon>
        <taxon>Merismopedia</taxon>
    </lineage>
</organism>
<reference evidence="1 2" key="2">
    <citation type="submission" date="2018-03" db="EMBL/GenBank/DDBJ databases">
        <title>The ancient ancestry and fast evolution of plastids.</title>
        <authorList>
            <person name="Moore K.R."/>
            <person name="Magnabosco C."/>
            <person name="Momper L."/>
            <person name="Gold D.A."/>
            <person name="Bosak T."/>
            <person name="Fournier G.P."/>
        </authorList>
    </citation>
    <scope>NUCLEOTIDE SEQUENCE [LARGE SCALE GENOMIC DNA]</scope>
    <source>
        <strain evidence="1 2">CCAP 1448/3</strain>
    </source>
</reference>
<comment type="caution">
    <text evidence="1">The sequence shown here is derived from an EMBL/GenBank/DDBJ whole genome shotgun (WGS) entry which is preliminary data.</text>
</comment>
<dbReference type="RefSeq" id="WP_106289445.1">
    <property type="nucleotide sequence ID" value="NZ_CAWNTC010000099.1"/>
</dbReference>
<proteinExistence type="predicted"/>
<sequence>MSSIESQPRLPWGNLMNNLAVNLSNWSDFMKGEIMNVVNGKLVQVNTNSLDEELKSIYQPEESQIEKIESLQISFENLSTRVDSLEINRLQRLQAKLELIEKRTAKQLITMAILGSLGLSGLGIWMGTQKNALTPVSNATSLSELTEK</sequence>
<dbReference type="Proteomes" id="UP000238762">
    <property type="component" value="Unassembled WGS sequence"/>
</dbReference>
<accession>A0A2T1C1M6</accession>
<reference evidence="1 2" key="1">
    <citation type="submission" date="2018-02" db="EMBL/GenBank/DDBJ databases">
        <authorList>
            <person name="Cohen D.B."/>
            <person name="Kent A.D."/>
        </authorList>
    </citation>
    <scope>NUCLEOTIDE SEQUENCE [LARGE SCALE GENOMIC DNA]</scope>
    <source>
        <strain evidence="1 2">CCAP 1448/3</strain>
    </source>
</reference>